<name>A0A512PGK2_9CELL</name>
<dbReference type="Gene3D" id="2.30.110.10">
    <property type="entry name" value="Electron Transport, Fmn-binding Protein, Chain A"/>
    <property type="match status" value="1"/>
</dbReference>
<dbReference type="Pfam" id="PF04075">
    <property type="entry name" value="F420H2_quin_red"/>
    <property type="match status" value="1"/>
</dbReference>
<dbReference type="EMBL" id="BKAL01000011">
    <property type="protein sequence ID" value="GEP70324.1"/>
    <property type="molecule type" value="Genomic_DNA"/>
</dbReference>
<proteinExistence type="predicted"/>
<reference evidence="1 2" key="1">
    <citation type="submission" date="2019-07" db="EMBL/GenBank/DDBJ databases">
        <title>Whole genome shotgun sequence of Cellulomonas soli NBRC 109434.</title>
        <authorList>
            <person name="Hosoyama A."/>
            <person name="Uohara A."/>
            <person name="Ohji S."/>
            <person name="Ichikawa N."/>
        </authorList>
    </citation>
    <scope>NUCLEOTIDE SEQUENCE [LARGE SCALE GENOMIC DNA]</scope>
    <source>
        <strain evidence="1 2">NBRC 109434</strain>
    </source>
</reference>
<evidence type="ECO:0000313" key="2">
    <source>
        <dbReference type="Proteomes" id="UP000321798"/>
    </source>
</evidence>
<evidence type="ECO:0000313" key="1">
    <source>
        <dbReference type="EMBL" id="GEP70324.1"/>
    </source>
</evidence>
<dbReference type="AlphaFoldDB" id="A0A512PGK2"/>
<dbReference type="Proteomes" id="UP000321798">
    <property type="component" value="Unassembled WGS sequence"/>
</dbReference>
<comment type="caution">
    <text evidence="1">The sequence shown here is derived from an EMBL/GenBank/DDBJ whole genome shotgun (WGS) entry which is preliminary data.</text>
</comment>
<protein>
    <recommendedName>
        <fullName evidence="3">Nitroreductase</fullName>
    </recommendedName>
</protein>
<accession>A0A512PGK2</accession>
<keyword evidence="2" id="KW-1185">Reference proteome</keyword>
<dbReference type="InterPro" id="IPR012349">
    <property type="entry name" value="Split_barrel_FMN-bd"/>
</dbReference>
<gene>
    <name evidence="1" type="ORF">CSO01_30390</name>
</gene>
<sequence>MDGDPPTETTEPEHAMGTRSDRYLRSMYAGGRGDARAHRWARAWGRIVSTGLMPRRWVVLEVRGRRTGTVTRFPLGLADVDGRWYCVSMLGECNWVRNVRAADGRAVLRGRRGGPVHLTEVPVADRAPVLRRYVQKVVGGRPHIPVDRHRPVEAFAAIAAERPVFLVERAAPGTTA</sequence>
<dbReference type="GO" id="GO:0016491">
    <property type="term" value="F:oxidoreductase activity"/>
    <property type="evidence" value="ECO:0007669"/>
    <property type="project" value="InterPro"/>
</dbReference>
<organism evidence="1 2">
    <name type="scientific">Cellulomonas soli</name>
    <dbReference type="NCBI Taxonomy" id="931535"/>
    <lineage>
        <taxon>Bacteria</taxon>
        <taxon>Bacillati</taxon>
        <taxon>Actinomycetota</taxon>
        <taxon>Actinomycetes</taxon>
        <taxon>Micrococcales</taxon>
        <taxon>Cellulomonadaceae</taxon>
        <taxon>Cellulomonas</taxon>
    </lineage>
</organism>
<dbReference type="InterPro" id="IPR004378">
    <property type="entry name" value="F420H2_quin_Rdtase"/>
</dbReference>
<evidence type="ECO:0008006" key="3">
    <source>
        <dbReference type="Google" id="ProtNLM"/>
    </source>
</evidence>